<evidence type="ECO:0000256" key="7">
    <source>
        <dbReference type="ARBA" id="ARBA00022679"/>
    </source>
</evidence>
<accession>A0A9Q0REZ0</accession>
<dbReference type="Gene3D" id="3.40.640.10">
    <property type="entry name" value="Type I PLP-dependent aspartate aminotransferase-like (Major domain)"/>
    <property type="match status" value="1"/>
</dbReference>
<keyword evidence="5" id="KW-0963">Cytoplasm</keyword>
<comment type="caution">
    <text evidence="13">The sequence shown here is derived from an EMBL/GenBank/DDBJ whole genome shotgun (WGS) entry which is preliminary data.</text>
</comment>
<dbReference type="PANTHER" id="PTHR11680:SF35">
    <property type="entry name" value="SERINE HYDROXYMETHYLTRANSFERASE 1"/>
    <property type="match status" value="1"/>
</dbReference>
<dbReference type="CDD" id="cd00378">
    <property type="entry name" value="SHMT"/>
    <property type="match status" value="1"/>
</dbReference>
<dbReference type="EC" id="2.1.2.1" evidence="11"/>
<dbReference type="FunFam" id="3.90.1150.10:FF:000048">
    <property type="entry name" value="Serine hydroxymethyltransferase, mitochondrial"/>
    <property type="match status" value="1"/>
</dbReference>
<protein>
    <recommendedName>
        <fullName evidence="11">Serine hydroxymethyltransferase</fullName>
        <ecNumber evidence="11">2.1.2.1</ecNumber>
    </recommendedName>
</protein>
<dbReference type="NCBIfam" id="NF000586">
    <property type="entry name" value="PRK00011.1"/>
    <property type="match status" value="1"/>
</dbReference>
<evidence type="ECO:0000256" key="5">
    <source>
        <dbReference type="ARBA" id="ARBA00022490"/>
    </source>
</evidence>
<dbReference type="GO" id="GO:0030170">
    <property type="term" value="F:pyridoxal phosphate binding"/>
    <property type="evidence" value="ECO:0007669"/>
    <property type="project" value="InterPro"/>
</dbReference>
<evidence type="ECO:0000256" key="4">
    <source>
        <dbReference type="ARBA" id="ARBA00006376"/>
    </source>
</evidence>
<dbReference type="EMBL" id="JAPDFW010000062">
    <property type="protein sequence ID" value="KAJ5076214.1"/>
    <property type="molecule type" value="Genomic_DNA"/>
</dbReference>
<dbReference type="Proteomes" id="UP001149090">
    <property type="component" value="Unassembled WGS sequence"/>
</dbReference>
<keyword evidence="8 10" id="KW-0663">Pyridoxal phosphate</keyword>
<dbReference type="PANTHER" id="PTHR11680">
    <property type="entry name" value="SERINE HYDROXYMETHYLTRANSFERASE"/>
    <property type="match status" value="1"/>
</dbReference>
<sequence>MLTKFLKPHKAFNALTTICKPIAIRELTTKFVGSIPLKESDPEVYDIIEKEKNRQWKGIELIASENFTSRAVLDALGSAMTNKYSEGLPGKRYYGGNEFIDENEILCQKRALQAFHLDPDKWGVNVQPLSGSPANFEAYTAILNPHDRIMGLDLPHGGHLTHGYMTDKKRISATSIYFESMPYRLNINTGYIDYDELEKNAEYFRPKLIVAGASAYPREFDYKRMKKIAEKHGAYLLADMAHISGLVAAKETLSPFEDCDLVTTTTHKTLRGPRAGLIFFRKGVRSTTKKGKKIMYDLHSKVDFAVFPSLQGGPHNNVIAAISTCLKEATSKDFYDYQHKVKINCRILGDEMKRRGYDLVSGGTDNHLILIDLKKMGIDGARAEKVLELASVTVNKNSVPGDKSAFIPGGLRVGTPAMTTRGLSDSDFIKVADFLDRGIKIAIQFKNSGGPKLSDFISYIHHNFNNIPHLVALRNEVEAFAKSFPMPGFDPAQLKYKN</sequence>
<dbReference type="InterPro" id="IPR015424">
    <property type="entry name" value="PyrdxlP-dep_Trfase"/>
</dbReference>
<reference evidence="13" key="1">
    <citation type="submission" date="2022-10" db="EMBL/GenBank/DDBJ databases">
        <title>Novel sulphate-reducing endosymbionts in the free-living metamonad Anaeramoeba.</title>
        <authorList>
            <person name="Jerlstrom-Hultqvist J."/>
            <person name="Cepicka I."/>
            <person name="Gallot-Lavallee L."/>
            <person name="Salas-Leiva D."/>
            <person name="Curtis B.A."/>
            <person name="Zahonova K."/>
            <person name="Pipaliya S."/>
            <person name="Dacks J."/>
            <person name="Roger A.J."/>
        </authorList>
    </citation>
    <scope>NUCLEOTIDE SEQUENCE</scope>
    <source>
        <strain evidence="13">BMAN</strain>
    </source>
</reference>
<keyword evidence="14" id="KW-1185">Reference proteome</keyword>
<comment type="cofactor">
    <cofactor evidence="1 10 11">
        <name>pyridoxal 5'-phosphate</name>
        <dbReference type="ChEBI" id="CHEBI:597326"/>
    </cofactor>
</comment>
<dbReference type="FunFam" id="3.40.640.10:FF:000050">
    <property type="entry name" value="Serine hydroxymethyltransferase"/>
    <property type="match status" value="1"/>
</dbReference>
<comment type="catalytic activity">
    <reaction evidence="11">
        <text>(6R)-5,10-methylene-5,6,7,8-tetrahydrofolate + glycine + H2O = (6S)-5,6,7,8-tetrahydrofolate + L-serine</text>
        <dbReference type="Rhea" id="RHEA:15481"/>
        <dbReference type="ChEBI" id="CHEBI:15377"/>
        <dbReference type="ChEBI" id="CHEBI:15636"/>
        <dbReference type="ChEBI" id="CHEBI:33384"/>
        <dbReference type="ChEBI" id="CHEBI:57305"/>
        <dbReference type="ChEBI" id="CHEBI:57453"/>
        <dbReference type="EC" id="2.1.2.1"/>
    </reaction>
</comment>
<comment type="pathway">
    <text evidence="3 11">One-carbon metabolism; tetrahydrofolate interconversion.</text>
</comment>
<evidence type="ECO:0000313" key="13">
    <source>
        <dbReference type="EMBL" id="KAJ5076214.1"/>
    </source>
</evidence>
<dbReference type="OMA" id="TQPFFSQ"/>
<comment type="subcellular location">
    <subcellularLocation>
        <location evidence="2">Cytoplasm</location>
    </subcellularLocation>
</comment>
<dbReference type="PROSITE" id="PS00096">
    <property type="entry name" value="SHMT"/>
    <property type="match status" value="1"/>
</dbReference>
<evidence type="ECO:0000259" key="12">
    <source>
        <dbReference type="Pfam" id="PF00464"/>
    </source>
</evidence>
<feature type="modified residue" description="N6-(pyridoxal phosphate)lysine" evidence="10">
    <location>
        <position position="268"/>
    </location>
</feature>
<evidence type="ECO:0000256" key="11">
    <source>
        <dbReference type="RuleBase" id="RU000585"/>
    </source>
</evidence>
<evidence type="ECO:0000256" key="2">
    <source>
        <dbReference type="ARBA" id="ARBA00004496"/>
    </source>
</evidence>
<keyword evidence="6 11" id="KW-0554">One-carbon metabolism</keyword>
<dbReference type="GO" id="GO:0004372">
    <property type="term" value="F:glycine hydroxymethyltransferase activity"/>
    <property type="evidence" value="ECO:0007669"/>
    <property type="project" value="UniProtKB-EC"/>
</dbReference>
<name>A0A9Q0REZ0_ANAIG</name>
<dbReference type="GO" id="GO:0005739">
    <property type="term" value="C:mitochondrion"/>
    <property type="evidence" value="ECO:0007669"/>
    <property type="project" value="TreeGrafter"/>
</dbReference>
<dbReference type="Gene3D" id="3.90.1150.10">
    <property type="entry name" value="Aspartate Aminotransferase, domain 1"/>
    <property type="match status" value="1"/>
</dbReference>
<organism evidence="13 14">
    <name type="scientific">Anaeramoeba ignava</name>
    <name type="common">Anaerobic marine amoeba</name>
    <dbReference type="NCBI Taxonomy" id="1746090"/>
    <lineage>
        <taxon>Eukaryota</taxon>
        <taxon>Metamonada</taxon>
        <taxon>Anaeramoebidae</taxon>
        <taxon>Anaeramoeba</taxon>
    </lineage>
</organism>
<keyword evidence="7 11" id="KW-0808">Transferase</keyword>
<dbReference type="InterPro" id="IPR015421">
    <property type="entry name" value="PyrdxlP-dep_Trfase_major"/>
</dbReference>
<dbReference type="OrthoDB" id="10265628at2759"/>
<evidence type="ECO:0000256" key="10">
    <source>
        <dbReference type="PIRSR" id="PIRSR000412-50"/>
    </source>
</evidence>
<dbReference type="InterPro" id="IPR015422">
    <property type="entry name" value="PyrdxlP-dep_Trfase_small"/>
</dbReference>
<dbReference type="AlphaFoldDB" id="A0A9Q0REZ0"/>
<dbReference type="PIRSF" id="PIRSF000412">
    <property type="entry name" value="SHMT"/>
    <property type="match status" value="1"/>
</dbReference>
<dbReference type="GO" id="GO:0035999">
    <property type="term" value="P:tetrahydrofolate interconversion"/>
    <property type="evidence" value="ECO:0007669"/>
    <property type="project" value="InterPro"/>
</dbReference>
<dbReference type="InterPro" id="IPR039429">
    <property type="entry name" value="SHMT-like_dom"/>
</dbReference>
<dbReference type="InterPro" id="IPR049943">
    <property type="entry name" value="Ser_HO-MeTrfase-like"/>
</dbReference>
<dbReference type="HAMAP" id="MF_00051">
    <property type="entry name" value="SHMT"/>
    <property type="match status" value="1"/>
</dbReference>
<dbReference type="InterPro" id="IPR019798">
    <property type="entry name" value="Ser_HO-MeTrfase_PLP_BS"/>
</dbReference>
<dbReference type="SUPFAM" id="SSF53383">
    <property type="entry name" value="PLP-dependent transferases"/>
    <property type="match status" value="1"/>
</dbReference>
<keyword evidence="9" id="KW-0007">Acetylation</keyword>
<dbReference type="Pfam" id="PF00464">
    <property type="entry name" value="SHMT"/>
    <property type="match status" value="1"/>
</dbReference>
<comment type="function">
    <text evidence="11">Interconversion of serine and glycine.</text>
</comment>
<feature type="domain" description="Serine hydroxymethyltransferase-like" evidence="12">
    <location>
        <begin position="37"/>
        <end position="434"/>
    </location>
</feature>
<comment type="similarity">
    <text evidence="4 11">Belongs to the SHMT family.</text>
</comment>
<evidence type="ECO:0000256" key="6">
    <source>
        <dbReference type="ARBA" id="ARBA00022563"/>
    </source>
</evidence>
<dbReference type="GO" id="GO:0019264">
    <property type="term" value="P:glycine biosynthetic process from serine"/>
    <property type="evidence" value="ECO:0007669"/>
    <property type="project" value="InterPro"/>
</dbReference>
<gene>
    <name evidence="13" type="ORF">M0811_06493</name>
</gene>
<evidence type="ECO:0000256" key="9">
    <source>
        <dbReference type="ARBA" id="ARBA00022990"/>
    </source>
</evidence>
<proteinExistence type="inferred from homology"/>
<evidence type="ECO:0000256" key="8">
    <source>
        <dbReference type="ARBA" id="ARBA00022898"/>
    </source>
</evidence>
<dbReference type="InterPro" id="IPR001085">
    <property type="entry name" value="Ser_HO-MeTrfase"/>
</dbReference>
<dbReference type="GO" id="GO:0005634">
    <property type="term" value="C:nucleus"/>
    <property type="evidence" value="ECO:0007669"/>
    <property type="project" value="UniProtKB-ARBA"/>
</dbReference>
<evidence type="ECO:0000256" key="3">
    <source>
        <dbReference type="ARBA" id="ARBA00004777"/>
    </source>
</evidence>
<evidence type="ECO:0000313" key="14">
    <source>
        <dbReference type="Proteomes" id="UP001149090"/>
    </source>
</evidence>
<evidence type="ECO:0000256" key="1">
    <source>
        <dbReference type="ARBA" id="ARBA00001933"/>
    </source>
</evidence>